<name>B9LA12_NAUPA</name>
<dbReference type="InterPro" id="IPR014430">
    <property type="entry name" value="Scs7"/>
</dbReference>
<dbReference type="EMBL" id="CP001279">
    <property type="protein sequence ID" value="ACM92667.1"/>
    <property type="molecule type" value="Genomic_DNA"/>
</dbReference>
<keyword evidence="9 14" id="KW-1133">Transmembrane helix</keyword>
<keyword evidence="3" id="KW-0444">Lipid biosynthesis</keyword>
<dbReference type="GO" id="GO:0016020">
    <property type="term" value="C:membrane"/>
    <property type="evidence" value="ECO:0007669"/>
    <property type="project" value="InterPro"/>
</dbReference>
<evidence type="ECO:0000256" key="9">
    <source>
        <dbReference type="ARBA" id="ARBA00022989"/>
    </source>
</evidence>
<comment type="subcellular location">
    <subcellularLocation>
        <location evidence="2">Endoplasmic reticulum membrane</location>
        <topology evidence="2">Multi-pass membrane protein</topology>
    </subcellularLocation>
</comment>
<keyword evidence="7" id="KW-0276">Fatty acid metabolism</keyword>
<dbReference type="RefSeq" id="WP_015901719.1">
    <property type="nucleotide sequence ID" value="NC_012115.1"/>
</dbReference>
<accession>B9LA12</accession>
<evidence type="ECO:0000259" key="15">
    <source>
        <dbReference type="Pfam" id="PF04116"/>
    </source>
</evidence>
<keyword evidence="17" id="KW-1185">Reference proteome</keyword>
<evidence type="ECO:0000256" key="10">
    <source>
        <dbReference type="ARBA" id="ARBA00023002"/>
    </source>
</evidence>
<dbReference type="eggNOG" id="COG3000">
    <property type="taxonomic scope" value="Bacteria"/>
</dbReference>
<dbReference type="HOGENOM" id="CLU_034756_1_1_7"/>
<dbReference type="GO" id="GO:0080132">
    <property type="term" value="F:fatty acid 2-hydroxylase activity"/>
    <property type="evidence" value="ECO:0007669"/>
    <property type="project" value="InterPro"/>
</dbReference>
<comment type="cofactor">
    <cofactor evidence="1">
        <name>Zn(2+)</name>
        <dbReference type="ChEBI" id="CHEBI:29105"/>
    </cofactor>
</comment>
<evidence type="ECO:0000256" key="14">
    <source>
        <dbReference type="SAM" id="Phobius"/>
    </source>
</evidence>
<evidence type="ECO:0000256" key="12">
    <source>
        <dbReference type="ARBA" id="ARBA00023136"/>
    </source>
</evidence>
<sequence length="202" mass="23998">MKDFILKMTASKWNYYLSLCVDFLTAVVFLGLSIYYSTDIWASLGLFIVGVIFFTFLEYAVHAWLFHKNHPFKVFIEGHAHHHQNPFSYDAMPFFMSAVIASFFAWLFHFFMPSSDAFAIVGGMALGYFNYGIMHHIMHRREFASNYWRYMQEFHFVHHKKPLLNHGITTDIWDRVFGTYYQWTEEDLKGIEKLKRVKKKAS</sequence>
<dbReference type="OrthoDB" id="5291370at2"/>
<proteinExistence type="predicted"/>
<keyword evidence="8" id="KW-0862">Zinc</keyword>
<dbReference type="Pfam" id="PF04116">
    <property type="entry name" value="FA_hydroxylase"/>
    <property type="match status" value="1"/>
</dbReference>
<evidence type="ECO:0000256" key="7">
    <source>
        <dbReference type="ARBA" id="ARBA00022832"/>
    </source>
</evidence>
<gene>
    <name evidence="16" type="ordered locus">NAMH_1072</name>
</gene>
<keyword evidence="12 14" id="KW-0472">Membrane</keyword>
<keyword evidence="5" id="KW-0479">Metal-binding</keyword>
<keyword evidence="11" id="KW-0443">Lipid metabolism</keyword>
<dbReference type="KEGG" id="nam:NAMH_1072"/>
<evidence type="ECO:0000256" key="3">
    <source>
        <dbReference type="ARBA" id="ARBA00022516"/>
    </source>
</evidence>
<dbReference type="PANTHER" id="PTHR12863">
    <property type="entry name" value="FATTY ACID HYDROXYLASE"/>
    <property type="match status" value="1"/>
</dbReference>
<dbReference type="InterPro" id="IPR006694">
    <property type="entry name" value="Fatty_acid_hydroxylase"/>
</dbReference>
<protein>
    <submittedName>
        <fullName evidence="16">Fa2h protein</fullName>
    </submittedName>
</protein>
<dbReference type="STRING" id="598659.NAMH_1072"/>
<feature type="transmembrane region" description="Helical" evidence="14">
    <location>
        <begin position="15"/>
        <end position="36"/>
    </location>
</feature>
<organism evidence="16 17">
    <name type="scientific">Nautilia profundicola (strain ATCC BAA-1463 / DSM 18972 / AmH)</name>
    <dbReference type="NCBI Taxonomy" id="598659"/>
    <lineage>
        <taxon>Bacteria</taxon>
        <taxon>Pseudomonadati</taxon>
        <taxon>Campylobacterota</taxon>
        <taxon>Epsilonproteobacteria</taxon>
        <taxon>Nautiliales</taxon>
        <taxon>Nautiliaceae</taxon>
        <taxon>Nautilia</taxon>
    </lineage>
</organism>
<feature type="domain" description="Fatty acid hydroxylase" evidence="15">
    <location>
        <begin position="47"/>
        <end position="179"/>
    </location>
</feature>
<keyword evidence="10" id="KW-0560">Oxidoreductase</keyword>
<dbReference type="GO" id="GO:0005506">
    <property type="term" value="F:iron ion binding"/>
    <property type="evidence" value="ECO:0007669"/>
    <property type="project" value="InterPro"/>
</dbReference>
<feature type="transmembrane region" description="Helical" evidence="14">
    <location>
        <begin position="87"/>
        <end position="111"/>
    </location>
</feature>
<dbReference type="PANTHER" id="PTHR12863:SF1">
    <property type="entry name" value="FATTY ACID 2-HYDROXYLASE"/>
    <property type="match status" value="1"/>
</dbReference>
<evidence type="ECO:0000256" key="4">
    <source>
        <dbReference type="ARBA" id="ARBA00022692"/>
    </source>
</evidence>
<evidence type="ECO:0000313" key="16">
    <source>
        <dbReference type="EMBL" id="ACM92667.1"/>
    </source>
</evidence>
<evidence type="ECO:0000313" key="17">
    <source>
        <dbReference type="Proteomes" id="UP000000448"/>
    </source>
</evidence>
<keyword evidence="4 14" id="KW-0812">Transmembrane</keyword>
<dbReference type="AlphaFoldDB" id="B9LA12"/>
<dbReference type="GO" id="GO:0006633">
    <property type="term" value="P:fatty acid biosynthetic process"/>
    <property type="evidence" value="ECO:0007669"/>
    <property type="project" value="UniProtKB-KW"/>
</dbReference>
<dbReference type="Proteomes" id="UP000000448">
    <property type="component" value="Chromosome"/>
</dbReference>
<reference evidence="16 17" key="1">
    <citation type="journal article" date="2009" name="PLoS Genet.">
        <title>Adaptations to submarine hydrothermal environments exemplified by the genome of Nautilia profundicola.</title>
        <authorList>
            <person name="Campbell B.J."/>
            <person name="Smith J.L."/>
            <person name="Hanson T.E."/>
            <person name="Klotz M.G."/>
            <person name="Stein L.Y."/>
            <person name="Lee C.K."/>
            <person name="Wu D."/>
            <person name="Robinson J.M."/>
            <person name="Khouri H.M."/>
            <person name="Eisen J.A."/>
            <person name="Cary S.C."/>
        </authorList>
    </citation>
    <scope>NUCLEOTIDE SEQUENCE [LARGE SCALE GENOMIC DNA]</scope>
    <source>
        <strain evidence="17">ATCC BAA-1463 / DSM 18972 / AmH</strain>
    </source>
</reference>
<evidence type="ECO:0000256" key="6">
    <source>
        <dbReference type="ARBA" id="ARBA00022824"/>
    </source>
</evidence>
<feature type="transmembrane region" description="Helical" evidence="14">
    <location>
        <begin position="42"/>
        <end position="66"/>
    </location>
</feature>
<feature type="transmembrane region" description="Helical" evidence="14">
    <location>
        <begin position="117"/>
        <end position="134"/>
    </location>
</feature>
<evidence type="ECO:0000256" key="8">
    <source>
        <dbReference type="ARBA" id="ARBA00022833"/>
    </source>
</evidence>
<evidence type="ECO:0000256" key="11">
    <source>
        <dbReference type="ARBA" id="ARBA00023098"/>
    </source>
</evidence>
<keyword evidence="13" id="KW-0275">Fatty acid biosynthesis</keyword>
<evidence type="ECO:0000256" key="2">
    <source>
        <dbReference type="ARBA" id="ARBA00004477"/>
    </source>
</evidence>
<evidence type="ECO:0000256" key="5">
    <source>
        <dbReference type="ARBA" id="ARBA00022723"/>
    </source>
</evidence>
<keyword evidence="6" id="KW-0256">Endoplasmic reticulum</keyword>
<evidence type="ECO:0000256" key="13">
    <source>
        <dbReference type="ARBA" id="ARBA00023160"/>
    </source>
</evidence>
<evidence type="ECO:0000256" key="1">
    <source>
        <dbReference type="ARBA" id="ARBA00001947"/>
    </source>
</evidence>